<keyword evidence="1" id="KW-1133">Transmembrane helix</keyword>
<dbReference type="RefSeq" id="WP_002715639.1">
    <property type="nucleotide sequence ID" value="NZ_UFSI01000001.1"/>
</dbReference>
<dbReference type="OrthoDB" id="9804637at2"/>
<evidence type="ECO:0000313" key="3">
    <source>
        <dbReference type="Proteomes" id="UP000254343"/>
    </source>
</evidence>
<sequence>MAQSIASAFAVYFVVWWVVLFAVLPFGIHSQHENGEVSLGTDPGAPVLARMGRKLLWTTLISAIIYGCGFVAYRAGYFDLGRISKAIGLPF</sequence>
<protein>
    <submittedName>
        <fullName evidence="2">Predicted secreted protein</fullName>
    </submittedName>
</protein>
<evidence type="ECO:0000313" key="2">
    <source>
        <dbReference type="EMBL" id="SUU84814.1"/>
    </source>
</evidence>
<proteinExistence type="predicted"/>
<keyword evidence="1" id="KW-0472">Membrane</keyword>
<reference evidence="2 3" key="1">
    <citation type="submission" date="2018-06" db="EMBL/GenBank/DDBJ databases">
        <authorList>
            <consortium name="Pathogen Informatics"/>
            <person name="Doyle S."/>
        </authorList>
    </citation>
    <scope>NUCLEOTIDE SEQUENCE [LARGE SCALE GENOMIC DNA]</scope>
    <source>
        <strain evidence="2 3">NCTC12722</strain>
    </source>
</reference>
<name>A0A380W789_AFIFE</name>
<feature type="transmembrane region" description="Helical" evidence="1">
    <location>
        <begin position="7"/>
        <end position="28"/>
    </location>
</feature>
<accession>A0A380W789</accession>
<organism evidence="2 3">
    <name type="scientific">Afipia felis</name>
    <name type="common">Cat scratch disease bacillus</name>
    <dbReference type="NCBI Taxonomy" id="1035"/>
    <lineage>
        <taxon>Bacteria</taxon>
        <taxon>Pseudomonadati</taxon>
        <taxon>Pseudomonadota</taxon>
        <taxon>Alphaproteobacteria</taxon>
        <taxon>Hyphomicrobiales</taxon>
        <taxon>Nitrobacteraceae</taxon>
        <taxon>Afipia</taxon>
    </lineage>
</organism>
<dbReference type="Proteomes" id="UP000254343">
    <property type="component" value="Unassembled WGS sequence"/>
</dbReference>
<evidence type="ECO:0000256" key="1">
    <source>
        <dbReference type="SAM" id="Phobius"/>
    </source>
</evidence>
<dbReference type="InterPro" id="IPR009935">
    <property type="entry name" value="DUF1467"/>
</dbReference>
<gene>
    <name evidence="2" type="ORF">NCTC12722_02017</name>
</gene>
<dbReference type="EMBL" id="UIGB01000001">
    <property type="protein sequence ID" value="SUU84814.1"/>
    <property type="molecule type" value="Genomic_DNA"/>
</dbReference>
<feature type="transmembrane region" description="Helical" evidence="1">
    <location>
        <begin position="55"/>
        <end position="75"/>
    </location>
</feature>
<dbReference type="AlphaFoldDB" id="A0A380W789"/>
<keyword evidence="1" id="KW-0812">Transmembrane</keyword>
<dbReference type="Pfam" id="PF07330">
    <property type="entry name" value="DUF1467"/>
    <property type="match status" value="1"/>
</dbReference>